<evidence type="ECO:0000256" key="1">
    <source>
        <dbReference type="ARBA" id="ARBA00022527"/>
    </source>
</evidence>
<dbReference type="InParanoid" id="D7G0N3"/>
<dbReference type="GO" id="GO:0004674">
    <property type="term" value="F:protein serine/threonine kinase activity"/>
    <property type="evidence" value="ECO:0007669"/>
    <property type="project" value="UniProtKB-KW"/>
</dbReference>
<accession>D7G0N3</accession>
<dbReference type="InterPro" id="IPR008266">
    <property type="entry name" value="Tyr_kinase_AS"/>
</dbReference>
<evidence type="ECO:0000313" key="8">
    <source>
        <dbReference type="Proteomes" id="UP000002630"/>
    </source>
</evidence>
<protein>
    <recommendedName>
        <fullName evidence="6">Protein kinase domain-containing protein</fullName>
    </recommendedName>
</protein>
<dbReference type="Pfam" id="PF00069">
    <property type="entry name" value="Pkinase"/>
    <property type="match status" value="1"/>
</dbReference>
<dbReference type="InterPro" id="IPR011009">
    <property type="entry name" value="Kinase-like_dom_sf"/>
</dbReference>
<dbReference type="PROSITE" id="PS50011">
    <property type="entry name" value="PROTEIN_KINASE_DOM"/>
    <property type="match status" value="1"/>
</dbReference>
<evidence type="ECO:0000259" key="6">
    <source>
        <dbReference type="PROSITE" id="PS50011"/>
    </source>
</evidence>
<evidence type="ECO:0000256" key="4">
    <source>
        <dbReference type="ARBA" id="ARBA00022777"/>
    </source>
</evidence>
<keyword evidence="2" id="KW-0808">Transferase</keyword>
<keyword evidence="1" id="KW-0723">Serine/threonine-protein kinase</keyword>
<evidence type="ECO:0000313" key="7">
    <source>
        <dbReference type="EMBL" id="CBJ33062.1"/>
    </source>
</evidence>
<sequence>MSSFSQAQFNVARRLFPSPYCTALGAGGGGGGGFMIASTSSGLQWHVIDKIRGCLYGEVLRAMEVSHGGFYAIKQMSLERISSMAGRPSCEDPLQEVAILQFLKAHGSHPNVIEVVEVLRDEEYIYVVLPFCNGGELYSAVSPPSTGLVPAARTGLNEDVARPIIRGLLAGMAFLHSHQICHRDVSLENIVLAVTGEVKIIDFGLALRSGQHRPQGRMAQFDGDNQFNARSISPTGPFGKKHYMPPEVAMNEEDYNGFAVDVWALGVVMFITLAGIPPFHIPIPARDHRCHVIAVERRLLEVVRRWGLTMSDEAVSLIQACLLFDPSERSTVRDLQNHPWLMWP</sequence>
<dbReference type="Proteomes" id="UP000002630">
    <property type="component" value="Linkage Group LG17"/>
</dbReference>
<dbReference type="eggNOG" id="KOG0583">
    <property type="taxonomic scope" value="Eukaryota"/>
</dbReference>
<reference evidence="7 8" key="1">
    <citation type="journal article" date="2010" name="Nature">
        <title>The Ectocarpus genome and the independent evolution of multicellularity in brown algae.</title>
        <authorList>
            <person name="Cock J.M."/>
            <person name="Sterck L."/>
            <person name="Rouze P."/>
            <person name="Scornet D."/>
            <person name="Allen A.E."/>
            <person name="Amoutzias G."/>
            <person name="Anthouard V."/>
            <person name="Artiguenave F."/>
            <person name="Aury J.M."/>
            <person name="Badger J.H."/>
            <person name="Beszteri B."/>
            <person name="Billiau K."/>
            <person name="Bonnet E."/>
            <person name="Bothwell J.H."/>
            <person name="Bowler C."/>
            <person name="Boyen C."/>
            <person name="Brownlee C."/>
            <person name="Carrano C.J."/>
            <person name="Charrier B."/>
            <person name="Cho G.Y."/>
            <person name="Coelho S.M."/>
            <person name="Collen J."/>
            <person name="Corre E."/>
            <person name="Da Silva C."/>
            <person name="Delage L."/>
            <person name="Delaroque N."/>
            <person name="Dittami S.M."/>
            <person name="Doulbeau S."/>
            <person name="Elias M."/>
            <person name="Farnham G."/>
            <person name="Gachon C.M."/>
            <person name="Gschloessl B."/>
            <person name="Heesch S."/>
            <person name="Jabbari K."/>
            <person name="Jubin C."/>
            <person name="Kawai H."/>
            <person name="Kimura K."/>
            <person name="Kloareg B."/>
            <person name="Kupper F.C."/>
            <person name="Lang D."/>
            <person name="Le Bail A."/>
            <person name="Leblanc C."/>
            <person name="Lerouge P."/>
            <person name="Lohr M."/>
            <person name="Lopez P.J."/>
            <person name="Martens C."/>
            <person name="Maumus F."/>
            <person name="Michel G."/>
            <person name="Miranda-Saavedra D."/>
            <person name="Morales J."/>
            <person name="Moreau H."/>
            <person name="Motomura T."/>
            <person name="Nagasato C."/>
            <person name="Napoli C.A."/>
            <person name="Nelson D.R."/>
            <person name="Nyvall-Collen P."/>
            <person name="Peters A.F."/>
            <person name="Pommier C."/>
            <person name="Potin P."/>
            <person name="Poulain J."/>
            <person name="Quesneville H."/>
            <person name="Read B."/>
            <person name="Rensing S.A."/>
            <person name="Ritter A."/>
            <person name="Rousvoal S."/>
            <person name="Samanta M."/>
            <person name="Samson G."/>
            <person name="Schroeder D.C."/>
            <person name="Segurens B."/>
            <person name="Strittmatter M."/>
            <person name="Tonon T."/>
            <person name="Tregear J.W."/>
            <person name="Valentin K."/>
            <person name="von Dassow P."/>
            <person name="Yamagishi T."/>
            <person name="Van de Peer Y."/>
            <person name="Wincker P."/>
        </authorList>
    </citation>
    <scope>NUCLEOTIDE SEQUENCE [LARGE SCALE GENOMIC DNA]</scope>
    <source>
        <strain evidence="8">Ec32 / CCAP1310/4</strain>
    </source>
</reference>
<dbReference type="PANTHER" id="PTHR24345:SF91">
    <property type="entry name" value="SERINE_THREONINE-PROTEIN KINASE PLK4"/>
    <property type="match status" value="1"/>
</dbReference>
<dbReference type="AlphaFoldDB" id="D7G0N3"/>
<keyword evidence="4" id="KW-0418">Kinase</keyword>
<dbReference type="EMBL" id="FN648613">
    <property type="protein sequence ID" value="CBJ33062.1"/>
    <property type="molecule type" value="Genomic_DNA"/>
</dbReference>
<proteinExistence type="predicted"/>
<feature type="domain" description="Protein kinase" evidence="6">
    <location>
        <begin position="45"/>
        <end position="341"/>
    </location>
</feature>
<name>D7G0N3_ECTSI</name>
<dbReference type="PROSITE" id="PS00109">
    <property type="entry name" value="PROTEIN_KINASE_TYR"/>
    <property type="match status" value="1"/>
</dbReference>
<dbReference type="GO" id="GO:0005524">
    <property type="term" value="F:ATP binding"/>
    <property type="evidence" value="ECO:0007669"/>
    <property type="project" value="UniProtKB-KW"/>
</dbReference>
<dbReference type="OrthoDB" id="541276at2759"/>
<dbReference type="Gene3D" id="1.10.510.10">
    <property type="entry name" value="Transferase(Phosphotransferase) domain 1"/>
    <property type="match status" value="1"/>
</dbReference>
<evidence type="ECO:0000256" key="5">
    <source>
        <dbReference type="ARBA" id="ARBA00022840"/>
    </source>
</evidence>
<keyword evidence="8" id="KW-1185">Reference proteome</keyword>
<keyword evidence="3" id="KW-0547">Nucleotide-binding</keyword>
<organism evidence="7 8">
    <name type="scientific">Ectocarpus siliculosus</name>
    <name type="common">Brown alga</name>
    <name type="synonym">Conferva siliculosa</name>
    <dbReference type="NCBI Taxonomy" id="2880"/>
    <lineage>
        <taxon>Eukaryota</taxon>
        <taxon>Sar</taxon>
        <taxon>Stramenopiles</taxon>
        <taxon>Ochrophyta</taxon>
        <taxon>PX clade</taxon>
        <taxon>Phaeophyceae</taxon>
        <taxon>Ectocarpales</taxon>
        <taxon>Ectocarpaceae</taxon>
        <taxon>Ectocarpus</taxon>
    </lineage>
</organism>
<dbReference type="GO" id="GO:0005634">
    <property type="term" value="C:nucleus"/>
    <property type="evidence" value="ECO:0007669"/>
    <property type="project" value="TreeGrafter"/>
</dbReference>
<evidence type="ECO:0000256" key="2">
    <source>
        <dbReference type="ARBA" id="ARBA00022679"/>
    </source>
</evidence>
<keyword evidence="5" id="KW-0067">ATP-binding</keyword>
<gene>
    <name evidence="7" type="ORF">Esi_0414_0003</name>
</gene>
<dbReference type="EMBL" id="FN649742">
    <property type="protein sequence ID" value="CBJ33062.1"/>
    <property type="molecule type" value="Genomic_DNA"/>
</dbReference>
<dbReference type="SUPFAM" id="SSF56112">
    <property type="entry name" value="Protein kinase-like (PK-like)"/>
    <property type="match status" value="1"/>
</dbReference>
<dbReference type="STRING" id="2880.D7G0N3"/>
<dbReference type="InterPro" id="IPR000719">
    <property type="entry name" value="Prot_kinase_dom"/>
</dbReference>
<evidence type="ECO:0000256" key="3">
    <source>
        <dbReference type="ARBA" id="ARBA00022741"/>
    </source>
</evidence>
<dbReference type="PANTHER" id="PTHR24345">
    <property type="entry name" value="SERINE/THREONINE-PROTEIN KINASE PLK"/>
    <property type="match status" value="1"/>
</dbReference>